<reference evidence="4" key="1">
    <citation type="submission" date="2020-09" db="EMBL/GenBank/DDBJ databases">
        <title>Leviviricetes taxonomy.</title>
        <authorList>
            <person name="Stockdale S.R."/>
            <person name="Callanan J."/>
            <person name="Adriaenssens E.M."/>
            <person name="Kuhn J.H."/>
            <person name="Rumnieks J."/>
            <person name="Shkoporov A."/>
            <person name="Draper L.A."/>
            <person name="Ross P."/>
            <person name="Hill C."/>
        </authorList>
    </citation>
    <scope>NUCLEOTIDE SEQUENCE</scope>
</reference>
<dbReference type="KEGG" id="vg:80398989"/>
<accession>A0A8S5KXX2</accession>
<keyword evidence="3" id="KW-0946">Virion</keyword>
<sequence length="139" mass="14962">MSAQANITLADGQVSPANVVFYANGVHSTKDGSAVATYKSREASGIGIAAKTLTLVVRETPTKIDVDRRITTPVLEVISGSDGGYTPKPKVAYNLFSREQFALPARSSLAERKDLLAFCKNLNADAVMQSAVWNFEPVW</sequence>
<evidence type="ECO:0000313" key="4">
    <source>
        <dbReference type="EMBL" id="DAD50622.1"/>
    </source>
</evidence>
<dbReference type="Proteomes" id="UP000681464">
    <property type="component" value="Segment"/>
</dbReference>
<keyword evidence="2 4" id="KW-0167">Capsid protein</keyword>
<evidence type="ECO:0000256" key="3">
    <source>
        <dbReference type="ARBA" id="ARBA00022844"/>
    </source>
</evidence>
<dbReference type="GO" id="GO:0019028">
    <property type="term" value="C:viral capsid"/>
    <property type="evidence" value="ECO:0007669"/>
    <property type="project" value="UniProtKB-KW"/>
</dbReference>
<dbReference type="InterPro" id="IPR015954">
    <property type="entry name" value="Phage_RNA-type_capsid"/>
</dbReference>
<name>A0A8S5KXX2_9VIRU</name>
<gene>
    <name evidence="4" type="primary">SRR6960507_6_2</name>
</gene>
<dbReference type="EMBL" id="BK013577">
    <property type="protein sequence ID" value="DAD50622.1"/>
    <property type="molecule type" value="Genomic_RNA"/>
</dbReference>
<organism evidence="4 5">
    <name type="scientific">ssRNA phage SRR6960507_6</name>
    <dbReference type="NCBI Taxonomy" id="2786516"/>
    <lineage>
        <taxon>Viruses</taxon>
        <taxon>Riboviria</taxon>
        <taxon>Orthornavirae</taxon>
        <taxon>Lenarviricota</taxon>
        <taxon>Leviviricetes</taxon>
        <taxon>Norzivirales</taxon>
        <taxon>Fiersviridae</taxon>
        <taxon>Sehpovirus</taxon>
        <taxon>Sehpovirus borboradaptatum</taxon>
    </lineage>
</organism>
<evidence type="ECO:0000256" key="1">
    <source>
        <dbReference type="ARBA" id="ARBA00004328"/>
    </source>
</evidence>
<evidence type="ECO:0000256" key="2">
    <source>
        <dbReference type="ARBA" id="ARBA00022561"/>
    </source>
</evidence>
<keyword evidence="5" id="KW-1185">Reference proteome</keyword>
<dbReference type="GeneID" id="80398989"/>
<dbReference type="Gene3D" id="3.30.380.10">
    <property type="entry name" value="MS2 Viral Coat Protein"/>
    <property type="match status" value="1"/>
</dbReference>
<evidence type="ECO:0000313" key="5">
    <source>
        <dbReference type="Proteomes" id="UP000681464"/>
    </source>
</evidence>
<dbReference type="RefSeq" id="YP_010769855.1">
    <property type="nucleotide sequence ID" value="NC_074091.1"/>
</dbReference>
<proteinExistence type="predicted"/>
<protein>
    <submittedName>
        <fullName evidence="4">Coat protein</fullName>
    </submittedName>
</protein>
<comment type="subcellular location">
    <subcellularLocation>
        <location evidence="1">Virion</location>
    </subcellularLocation>
</comment>